<keyword evidence="6 8" id="KW-0472">Membrane</keyword>
<evidence type="ECO:0000259" key="10">
    <source>
        <dbReference type="PROSITE" id="PS50866"/>
    </source>
</evidence>
<evidence type="ECO:0000313" key="12">
    <source>
        <dbReference type="Proteomes" id="UP001295684"/>
    </source>
</evidence>
<dbReference type="PANTHER" id="PTHR22811">
    <property type="entry name" value="TRANSMEMBRANE EMP24 DOMAIN-CONTAINING PROTEIN"/>
    <property type="match status" value="1"/>
</dbReference>
<dbReference type="PROSITE" id="PS50866">
    <property type="entry name" value="GOLD"/>
    <property type="match status" value="1"/>
</dbReference>
<comment type="subcellular location">
    <subcellularLocation>
        <location evidence="1 7">Membrane</location>
        <topology evidence="1 7">Single-pass type I membrane protein</topology>
    </subcellularLocation>
</comment>
<evidence type="ECO:0000256" key="2">
    <source>
        <dbReference type="ARBA" id="ARBA00007104"/>
    </source>
</evidence>
<dbReference type="Proteomes" id="UP001295684">
    <property type="component" value="Unassembled WGS sequence"/>
</dbReference>
<comment type="caution">
    <text evidence="11">The sequence shown here is derived from an EMBL/GenBank/DDBJ whole genome shotgun (WGS) entry which is preliminary data.</text>
</comment>
<feature type="transmembrane region" description="Helical" evidence="8">
    <location>
        <begin position="176"/>
        <end position="198"/>
    </location>
</feature>
<organism evidence="11 12">
    <name type="scientific">Euplotes crassus</name>
    <dbReference type="NCBI Taxonomy" id="5936"/>
    <lineage>
        <taxon>Eukaryota</taxon>
        <taxon>Sar</taxon>
        <taxon>Alveolata</taxon>
        <taxon>Ciliophora</taxon>
        <taxon>Intramacronucleata</taxon>
        <taxon>Spirotrichea</taxon>
        <taxon>Hypotrichia</taxon>
        <taxon>Euplotida</taxon>
        <taxon>Euplotidae</taxon>
        <taxon>Moneuplotes</taxon>
    </lineage>
</organism>
<reference evidence="11" key="1">
    <citation type="submission" date="2023-07" db="EMBL/GenBank/DDBJ databases">
        <authorList>
            <consortium name="AG Swart"/>
            <person name="Singh M."/>
            <person name="Singh A."/>
            <person name="Seah K."/>
            <person name="Emmerich C."/>
        </authorList>
    </citation>
    <scope>NUCLEOTIDE SEQUENCE</scope>
    <source>
        <strain evidence="11">DP1</strain>
    </source>
</reference>
<evidence type="ECO:0000256" key="4">
    <source>
        <dbReference type="ARBA" id="ARBA00022729"/>
    </source>
</evidence>
<evidence type="ECO:0000256" key="1">
    <source>
        <dbReference type="ARBA" id="ARBA00004479"/>
    </source>
</evidence>
<dbReference type="InterPro" id="IPR009038">
    <property type="entry name" value="GOLD_dom"/>
</dbReference>
<protein>
    <recommendedName>
        <fullName evidence="10">GOLD domain-containing protein</fullName>
    </recommendedName>
</protein>
<evidence type="ECO:0000313" key="11">
    <source>
        <dbReference type="EMBL" id="CAI2380694.1"/>
    </source>
</evidence>
<evidence type="ECO:0000256" key="7">
    <source>
        <dbReference type="RuleBase" id="RU003827"/>
    </source>
</evidence>
<evidence type="ECO:0000256" key="8">
    <source>
        <dbReference type="SAM" id="Phobius"/>
    </source>
</evidence>
<evidence type="ECO:0000256" key="5">
    <source>
        <dbReference type="ARBA" id="ARBA00022989"/>
    </source>
</evidence>
<keyword evidence="5 8" id="KW-1133">Transmembrane helix</keyword>
<keyword evidence="12" id="KW-1185">Reference proteome</keyword>
<evidence type="ECO:0000256" key="6">
    <source>
        <dbReference type="ARBA" id="ARBA00023136"/>
    </source>
</evidence>
<dbReference type="AlphaFoldDB" id="A0AAD1XXJ5"/>
<proteinExistence type="inferred from homology"/>
<comment type="similarity">
    <text evidence="2 7">Belongs to the EMP24/GP25L family.</text>
</comment>
<accession>A0AAD1XXJ5</accession>
<keyword evidence="3 7" id="KW-0812">Transmembrane</keyword>
<evidence type="ECO:0000256" key="9">
    <source>
        <dbReference type="SAM" id="SignalP"/>
    </source>
</evidence>
<feature type="domain" description="GOLD" evidence="10">
    <location>
        <begin position="26"/>
        <end position="115"/>
    </location>
</feature>
<dbReference type="InterPro" id="IPR015720">
    <property type="entry name" value="Emp24-like"/>
</dbReference>
<dbReference type="GO" id="GO:0016020">
    <property type="term" value="C:membrane"/>
    <property type="evidence" value="ECO:0007669"/>
    <property type="project" value="UniProtKB-SubCell"/>
</dbReference>
<dbReference type="SMART" id="SM01190">
    <property type="entry name" value="EMP24_GP25L"/>
    <property type="match status" value="1"/>
</dbReference>
<sequence>MRLIFLLLLTIVPSQCLYFILKPGIERCFQYDLIFKSVYVGEYNILEQIPNLSSELQGVNVKIFEPQSNDYYSKIVRGKDRHIFNSKKSGMHKICFEGTKALFELIDEVKFYVKMHDELKYKEIVDSAIKMNDLDKGYEDLRRMKDTLDSIFGQFQESEKNINNFEILQAKYYSRAVLLAIMTIILVIAAGVCEIYLFKRSVIRDDHRRFR</sequence>
<feature type="signal peptide" evidence="9">
    <location>
        <begin position="1"/>
        <end position="16"/>
    </location>
</feature>
<feature type="chain" id="PRO_5042261494" description="GOLD domain-containing protein" evidence="9">
    <location>
        <begin position="17"/>
        <end position="211"/>
    </location>
</feature>
<name>A0AAD1XXJ5_EUPCR</name>
<dbReference type="EMBL" id="CAMPGE010022666">
    <property type="protein sequence ID" value="CAI2380694.1"/>
    <property type="molecule type" value="Genomic_DNA"/>
</dbReference>
<dbReference type="Pfam" id="PF01105">
    <property type="entry name" value="EMP24_GP25L"/>
    <property type="match status" value="1"/>
</dbReference>
<evidence type="ECO:0000256" key="3">
    <source>
        <dbReference type="ARBA" id="ARBA00022692"/>
    </source>
</evidence>
<gene>
    <name evidence="11" type="ORF">ECRASSUSDP1_LOCUS22134</name>
</gene>
<keyword evidence="4 9" id="KW-0732">Signal</keyword>